<dbReference type="Proteomes" id="UP000887104">
    <property type="component" value="Unassembled WGS sequence"/>
</dbReference>
<gene>
    <name evidence="2" type="primary">nosY_1</name>
    <name evidence="2" type="ORF">TUM4438_14650</name>
</gene>
<evidence type="ECO:0000313" key="3">
    <source>
        <dbReference type="Proteomes" id="UP000887104"/>
    </source>
</evidence>
<feature type="transmembrane region" description="Helical" evidence="1">
    <location>
        <begin position="252"/>
        <end position="271"/>
    </location>
</feature>
<keyword evidence="1" id="KW-1133">Transmembrane helix</keyword>
<protein>
    <submittedName>
        <fullName evidence="2">ABC copper transporter permease NosY</fullName>
    </submittedName>
</protein>
<feature type="transmembrane region" description="Helical" evidence="1">
    <location>
        <begin position="26"/>
        <end position="48"/>
    </location>
</feature>
<keyword evidence="3" id="KW-1185">Reference proteome</keyword>
<accession>A0ABQ4P9E1</accession>
<feature type="transmembrane region" description="Helical" evidence="1">
    <location>
        <begin position="148"/>
        <end position="170"/>
    </location>
</feature>
<dbReference type="RefSeq" id="WP_220780524.1">
    <property type="nucleotide sequence ID" value="NZ_BPEY01000019.1"/>
</dbReference>
<dbReference type="Pfam" id="PF12679">
    <property type="entry name" value="ABC2_membrane_2"/>
    <property type="match status" value="1"/>
</dbReference>
<evidence type="ECO:0000313" key="2">
    <source>
        <dbReference type="EMBL" id="GIU44134.1"/>
    </source>
</evidence>
<dbReference type="PANTHER" id="PTHR43471:SF1">
    <property type="entry name" value="ABC TRANSPORTER PERMEASE PROTEIN NOSY-RELATED"/>
    <property type="match status" value="1"/>
</dbReference>
<proteinExistence type="predicted"/>
<feature type="transmembrane region" description="Helical" evidence="1">
    <location>
        <begin position="111"/>
        <end position="136"/>
    </location>
</feature>
<feature type="transmembrane region" description="Helical" evidence="1">
    <location>
        <begin position="60"/>
        <end position="81"/>
    </location>
</feature>
<keyword evidence="1" id="KW-0472">Membrane</keyword>
<feature type="transmembrane region" description="Helical" evidence="1">
    <location>
        <begin position="182"/>
        <end position="204"/>
    </location>
</feature>
<evidence type="ECO:0000256" key="1">
    <source>
        <dbReference type="SAM" id="Phobius"/>
    </source>
</evidence>
<keyword evidence="1" id="KW-0812">Transmembrane</keyword>
<comment type="caution">
    <text evidence="2">The sequence shown here is derived from an EMBL/GenBank/DDBJ whole genome shotgun (WGS) entry which is preliminary data.</text>
</comment>
<name>A0ABQ4P9E1_9GAMM</name>
<reference evidence="2" key="1">
    <citation type="submission" date="2021-05" db="EMBL/GenBank/DDBJ databases">
        <title>Molecular characterization for Shewanella algae harboring chromosomal blaOXA-55-like strains isolated from clinical and environment sample.</title>
        <authorList>
            <person name="Ohama Y."/>
            <person name="Aoki K."/>
            <person name="Harada S."/>
            <person name="Moriya K."/>
            <person name="Ishii Y."/>
            <person name="Tateda K."/>
        </authorList>
    </citation>
    <scope>NUCLEOTIDE SEQUENCE</scope>
    <source>
        <strain evidence="2">JCM 11563</strain>
    </source>
</reference>
<dbReference type="EMBL" id="BPEY01000019">
    <property type="protein sequence ID" value="GIU44134.1"/>
    <property type="molecule type" value="Genomic_DNA"/>
</dbReference>
<organism evidence="2 3">
    <name type="scientific">Shewanella sairae</name>
    <dbReference type="NCBI Taxonomy" id="190310"/>
    <lineage>
        <taxon>Bacteria</taxon>
        <taxon>Pseudomonadati</taxon>
        <taxon>Pseudomonadota</taxon>
        <taxon>Gammaproteobacteria</taxon>
        <taxon>Alteromonadales</taxon>
        <taxon>Shewanellaceae</taxon>
        <taxon>Shewanella</taxon>
    </lineage>
</organism>
<dbReference type="PANTHER" id="PTHR43471">
    <property type="entry name" value="ABC TRANSPORTER PERMEASE"/>
    <property type="match status" value="1"/>
</dbReference>
<sequence length="281" mass="30654">MYINKLTSPILIIAYKEICDSSRNRWLAFMGSMFLLLSLSVSFAGSAVTGSLYLPEIDALMSSLSTISVFIIPLAAILLSYDAFVGEDESGTLLLLLSYPLTRMQILFGKLLGHMTVMLLATGVAFGITAVLLLLLGEHYHKADLISAFVQFLVSSNLLALTFILISYIVSLKSTEKAKAIGGLLLVWFLFVLIYDLILLTILVSDFSFANQYVINALIAMSPTDLYRAINLVAIDGNSASGSLTMLASSDWGLASMYALLFAWIGTLTAISHRIFKHKPL</sequence>